<comment type="caution">
    <text evidence="2">The sequence shown here is derived from an EMBL/GenBank/DDBJ whole genome shotgun (WGS) entry which is preliminary data.</text>
</comment>
<proteinExistence type="predicted"/>
<dbReference type="InterPro" id="IPR029068">
    <property type="entry name" value="Glyas_Bleomycin-R_OHBP_Dase"/>
</dbReference>
<organism evidence="2 3">
    <name type="scientific">Paraglaciecola hydrolytica</name>
    <dbReference type="NCBI Taxonomy" id="1799789"/>
    <lineage>
        <taxon>Bacteria</taxon>
        <taxon>Pseudomonadati</taxon>
        <taxon>Pseudomonadota</taxon>
        <taxon>Gammaproteobacteria</taxon>
        <taxon>Alteromonadales</taxon>
        <taxon>Alteromonadaceae</taxon>
        <taxon>Paraglaciecola</taxon>
    </lineage>
</organism>
<evidence type="ECO:0000313" key="3">
    <source>
        <dbReference type="Proteomes" id="UP000070299"/>
    </source>
</evidence>
<dbReference type="RefSeq" id="WP_068370970.1">
    <property type="nucleotide sequence ID" value="NZ_LSNE01000001.1"/>
</dbReference>
<dbReference type="Proteomes" id="UP000070299">
    <property type="component" value="Unassembled WGS sequence"/>
</dbReference>
<evidence type="ECO:0000313" key="2">
    <source>
        <dbReference type="EMBL" id="KXI31004.1"/>
    </source>
</evidence>
<reference evidence="3" key="1">
    <citation type="submission" date="2016-02" db="EMBL/GenBank/DDBJ databases">
        <authorList>
            <person name="Schultz-Johansen M."/>
            <person name="Glaring M.A."/>
            <person name="Bech P.K."/>
            <person name="Stougaard P."/>
        </authorList>
    </citation>
    <scope>NUCLEOTIDE SEQUENCE [LARGE SCALE GENOMIC DNA]</scope>
    <source>
        <strain evidence="3">S66</strain>
    </source>
</reference>
<dbReference type="PANTHER" id="PTHR35006">
    <property type="entry name" value="GLYOXALASE FAMILY PROTEIN (AFU_ORTHOLOGUE AFUA_5G14830)"/>
    <property type="match status" value="1"/>
</dbReference>
<keyword evidence="3" id="KW-1185">Reference proteome</keyword>
<dbReference type="CDD" id="cd07262">
    <property type="entry name" value="VOC_like"/>
    <property type="match status" value="1"/>
</dbReference>
<dbReference type="InterPro" id="IPR037523">
    <property type="entry name" value="VOC_core"/>
</dbReference>
<dbReference type="AlphaFoldDB" id="A0A136A727"/>
<feature type="domain" description="VOC" evidence="1">
    <location>
        <begin position="1"/>
        <end position="122"/>
    </location>
</feature>
<dbReference type="STRING" id="1799789.AX660_00660"/>
<name>A0A136A727_9ALTE</name>
<sequence>MLSYITLGTNNLAKAVAFYTELLQELSATPLIKMDRLVLFGKSKSEPMLGLCIPFNKKDATPGNGVMVSLGQRDKSKVDEMYAKAIALGATCEGAPGQRIPDMFYGAYVRDLDGNKLCFCHFG</sequence>
<dbReference type="SUPFAM" id="SSF54593">
    <property type="entry name" value="Glyoxalase/Bleomycin resistance protein/Dihydroxybiphenyl dioxygenase"/>
    <property type="match status" value="1"/>
</dbReference>
<dbReference type="Gene3D" id="3.10.180.10">
    <property type="entry name" value="2,3-Dihydroxybiphenyl 1,2-Dioxygenase, domain 1"/>
    <property type="match status" value="1"/>
</dbReference>
<gene>
    <name evidence="2" type="ORF">AX660_00660</name>
</gene>
<dbReference type="PANTHER" id="PTHR35006:SF2">
    <property type="entry name" value="GLYOXALASE FAMILY PROTEIN (AFU_ORTHOLOGUE AFUA_5G14830)"/>
    <property type="match status" value="1"/>
</dbReference>
<evidence type="ECO:0000259" key="1">
    <source>
        <dbReference type="PROSITE" id="PS51819"/>
    </source>
</evidence>
<protein>
    <submittedName>
        <fullName evidence="2">Glyoxalase</fullName>
    </submittedName>
</protein>
<dbReference type="PROSITE" id="PS51819">
    <property type="entry name" value="VOC"/>
    <property type="match status" value="1"/>
</dbReference>
<dbReference type="InterPro" id="IPR004360">
    <property type="entry name" value="Glyas_Fos-R_dOase_dom"/>
</dbReference>
<dbReference type="Pfam" id="PF00903">
    <property type="entry name" value="Glyoxalase"/>
    <property type="match status" value="1"/>
</dbReference>
<accession>A0A136A727</accession>
<dbReference type="OrthoDB" id="9800438at2"/>
<dbReference type="EMBL" id="LSNE01000001">
    <property type="protein sequence ID" value="KXI31004.1"/>
    <property type="molecule type" value="Genomic_DNA"/>
</dbReference>